<feature type="compositionally biased region" description="Basic and acidic residues" evidence="1">
    <location>
        <begin position="117"/>
        <end position="130"/>
    </location>
</feature>
<proteinExistence type="predicted"/>
<reference evidence="2" key="2">
    <citation type="submission" date="2023-05" db="EMBL/GenBank/DDBJ databases">
        <authorList>
            <consortium name="Lawrence Berkeley National Laboratory"/>
            <person name="Steindorff A."/>
            <person name="Hensen N."/>
            <person name="Bonometti L."/>
            <person name="Westerberg I."/>
            <person name="Brannstrom I.O."/>
            <person name="Guillou S."/>
            <person name="Cros-Aarteil S."/>
            <person name="Calhoun S."/>
            <person name="Haridas S."/>
            <person name="Kuo A."/>
            <person name="Mondo S."/>
            <person name="Pangilinan J."/>
            <person name="Riley R."/>
            <person name="Labutti K."/>
            <person name="Andreopoulos B."/>
            <person name="Lipzen A."/>
            <person name="Chen C."/>
            <person name="Yanf M."/>
            <person name="Daum C."/>
            <person name="Ng V."/>
            <person name="Clum A."/>
            <person name="Ohm R."/>
            <person name="Martin F."/>
            <person name="Silar P."/>
            <person name="Natvig D."/>
            <person name="Lalanne C."/>
            <person name="Gautier V."/>
            <person name="Ament-Velasquez S.L."/>
            <person name="Kruys A."/>
            <person name="Hutchinson M.I."/>
            <person name="Powell A.J."/>
            <person name="Barry K."/>
            <person name="Miller A.N."/>
            <person name="Grigoriev I.V."/>
            <person name="Debuchy R."/>
            <person name="Gladieux P."/>
            <person name="Thoren M.H."/>
            <person name="Johannesson H."/>
        </authorList>
    </citation>
    <scope>NUCLEOTIDE SEQUENCE</scope>
    <source>
        <strain evidence="2">CBS 532.94</strain>
    </source>
</reference>
<evidence type="ECO:0000313" key="3">
    <source>
        <dbReference type="Proteomes" id="UP001303760"/>
    </source>
</evidence>
<dbReference type="Proteomes" id="UP001303760">
    <property type="component" value="Unassembled WGS sequence"/>
</dbReference>
<dbReference type="AlphaFoldDB" id="A0AAN7C1E6"/>
<evidence type="ECO:0000256" key="1">
    <source>
        <dbReference type="SAM" id="MobiDB-lite"/>
    </source>
</evidence>
<accession>A0AAN7C1E6</accession>
<organism evidence="2 3">
    <name type="scientific">Achaetomium macrosporum</name>
    <dbReference type="NCBI Taxonomy" id="79813"/>
    <lineage>
        <taxon>Eukaryota</taxon>
        <taxon>Fungi</taxon>
        <taxon>Dikarya</taxon>
        <taxon>Ascomycota</taxon>
        <taxon>Pezizomycotina</taxon>
        <taxon>Sordariomycetes</taxon>
        <taxon>Sordariomycetidae</taxon>
        <taxon>Sordariales</taxon>
        <taxon>Chaetomiaceae</taxon>
        <taxon>Achaetomium</taxon>
    </lineage>
</organism>
<sequence length="180" mass="20345">MGTTGVSKSSAEGYGGVRRGNAWTNAASHPWKCLHCYRVDAVLPRVFDLVVLGKKEKEAIKARGKNLERKEADVDANERRDLLKRTSCRRDRSRKLNLRLSQLPDSSASGSNTTSSERVELDKQPRDLVRNEPQGAGSYMRMKILMVTHVTVHRESMFRNATNVVQKQLDDPLTRIQNLL</sequence>
<feature type="non-terminal residue" evidence="2">
    <location>
        <position position="180"/>
    </location>
</feature>
<protein>
    <submittedName>
        <fullName evidence="2">Uncharacterized protein</fullName>
    </submittedName>
</protein>
<keyword evidence="3" id="KW-1185">Reference proteome</keyword>
<comment type="caution">
    <text evidence="2">The sequence shown here is derived from an EMBL/GenBank/DDBJ whole genome shotgun (WGS) entry which is preliminary data.</text>
</comment>
<feature type="region of interest" description="Disordered" evidence="1">
    <location>
        <begin position="94"/>
        <end position="135"/>
    </location>
</feature>
<evidence type="ECO:0000313" key="2">
    <source>
        <dbReference type="EMBL" id="KAK4233291.1"/>
    </source>
</evidence>
<dbReference type="EMBL" id="MU860597">
    <property type="protein sequence ID" value="KAK4233291.1"/>
    <property type="molecule type" value="Genomic_DNA"/>
</dbReference>
<name>A0AAN7C1E6_9PEZI</name>
<gene>
    <name evidence="2" type="ORF">C8A03DRAFT_39013</name>
</gene>
<feature type="compositionally biased region" description="Low complexity" evidence="1">
    <location>
        <begin position="106"/>
        <end position="116"/>
    </location>
</feature>
<reference evidence="2" key="1">
    <citation type="journal article" date="2023" name="Mol. Phylogenet. Evol.">
        <title>Genome-scale phylogeny and comparative genomics of the fungal order Sordariales.</title>
        <authorList>
            <person name="Hensen N."/>
            <person name="Bonometti L."/>
            <person name="Westerberg I."/>
            <person name="Brannstrom I.O."/>
            <person name="Guillou S."/>
            <person name="Cros-Aarteil S."/>
            <person name="Calhoun S."/>
            <person name="Haridas S."/>
            <person name="Kuo A."/>
            <person name="Mondo S."/>
            <person name="Pangilinan J."/>
            <person name="Riley R."/>
            <person name="LaButti K."/>
            <person name="Andreopoulos B."/>
            <person name="Lipzen A."/>
            <person name="Chen C."/>
            <person name="Yan M."/>
            <person name="Daum C."/>
            <person name="Ng V."/>
            <person name="Clum A."/>
            <person name="Steindorff A."/>
            <person name="Ohm R.A."/>
            <person name="Martin F."/>
            <person name="Silar P."/>
            <person name="Natvig D.O."/>
            <person name="Lalanne C."/>
            <person name="Gautier V."/>
            <person name="Ament-Velasquez S.L."/>
            <person name="Kruys A."/>
            <person name="Hutchinson M.I."/>
            <person name="Powell A.J."/>
            <person name="Barry K."/>
            <person name="Miller A.N."/>
            <person name="Grigoriev I.V."/>
            <person name="Debuchy R."/>
            <person name="Gladieux P."/>
            <person name="Hiltunen Thoren M."/>
            <person name="Johannesson H."/>
        </authorList>
    </citation>
    <scope>NUCLEOTIDE SEQUENCE</scope>
    <source>
        <strain evidence="2">CBS 532.94</strain>
    </source>
</reference>